<reference evidence="1" key="1">
    <citation type="submission" date="2023-04" db="EMBL/GenBank/DDBJ databases">
        <title>Chromosome-level genome of Chaenocephalus aceratus.</title>
        <authorList>
            <person name="Park H."/>
        </authorList>
    </citation>
    <scope>NUCLEOTIDE SEQUENCE</scope>
    <source>
        <strain evidence="1">DE</strain>
        <tissue evidence="1">Muscle</tissue>
    </source>
</reference>
<accession>A0AAD9FLH6</accession>
<keyword evidence="2" id="KW-1185">Reference proteome</keyword>
<organism evidence="1 2">
    <name type="scientific">Dissostichus eleginoides</name>
    <name type="common">Patagonian toothfish</name>
    <name type="synonym">Dissostichus amissus</name>
    <dbReference type="NCBI Taxonomy" id="100907"/>
    <lineage>
        <taxon>Eukaryota</taxon>
        <taxon>Metazoa</taxon>
        <taxon>Chordata</taxon>
        <taxon>Craniata</taxon>
        <taxon>Vertebrata</taxon>
        <taxon>Euteleostomi</taxon>
        <taxon>Actinopterygii</taxon>
        <taxon>Neopterygii</taxon>
        <taxon>Teleostei</taxon>
        <taxon>Neoteleostei</taxon>
        <taxon>Acanthomorphata</taxon>
        <taxon>Eupercaria</taxon>
        <taxon>Perciformes</taxon>
        <taxon>Notothenioidei</taxon>
        <taxon>Nototheniidae</taxon>
        <taxon>Dissostichus</taxon>
    </lineage>
</organism>
<gene>
    <name evidence="1" type="ORF">KUDE01_012736</name>
</gene>
<comment type="caution">
    <text evidence="1">The sequence shown here is derived from an EMBL/GenBank/DDBJ whole genome shotgun (WGS) entry which is preliminary data.</text>
</comment>
<feature type="non-terminal residue" evidence="1">
    <location>
        <position position="1"/>
    </location>
</feature>
<evidence type="ECO:0000313" key="2">
    <source>
        <dbReference type="Proteomes" id="UP001228049"/>
    </source>
</evidence>
<proteinExistence type="predicted"/>
<name>A0AAD9FLH6_DISEL</name>
<dbReference type="EMBL" id="JASDAP010000003">
    <property type="protein sequence ID" value="KAK1905556.1"/>
    <property type="molecule type" value="Genomic_DNA"/>
</dbReference>
<dbReference type="Proteomes" id="UP001228049">
    <property type="component" value="Unassembled WGS sequence"/>
</dbReference>
<sequence>EGEYRVLLGAGASVSRPLKLDLMTSSPNTSLCKQHRLALMIHFSKPQTVMIPNLPFLHTERWCCAPSPNVPASDSYQASLKRAVKHGLSPLSPQLPAATGSGIHISQPRIFQPWRR</sequence>
<feature type="non-terminal residue" evidence="1">
    <location>
        <position position="116"/>
    </location>
</feature>
<evidence type="ECO:0000313" key="1">
    <source>
        <dbReference type="EMBL" id="KAK1905556.1"/>
    </source>
</evidence>
<protein>
    <submittedName>
        <fullName evidence="1">Bifunctional protein FolD 2</fullName>
    </submittedName>
</protein>
<dbReference type="AlphaFoldDB" id="A0AAD9FLH6"/>